<keyword evidence="4 12" id="KW-0963">Cytoplasm</keyword>
<feature type="domain" description="Peptidase C54 catalytic" evidence="15">
    <location>
        <begin position="16"/>
        <end position="90"/>
    </location>
</feature>
<feature type="compositionally biased region" description="Pro residues" evidence="13">
    <location>
        <begin position="188"/>
        <end position="200"/>
    </location>
</feature>
<dbReference type="SUPFAM" id="SSF54001">
    <property type="entry name" value="Cysteine proteinases"/>
    <property type="match status" value="1"/>
</dbReference>
<dbReference type="GO" id="GO:0000045">
    <property type="term" value="P:autophagosome assembly"/>
    <property type="evidence" value="ECO:0007669"/>
    <property type="project" value="TreeGrafter"/>
</dbReference>
<keyword evidence="7" id="KW-0788">Thiol protease</keyword>
<dbReference type="PANTHER" id="PTHR22624">
    <property type="entry name" value="CYSTEINE PROTEASE ATG4"/>
    <property type="match status" value="1"/>
</dbReference>
<feature type="compositionally biased region" description="Polar residues" evidence="13">
    <location>
        <begin position="143"/>
        <end position="157"/>
    </location>
</feature>
<feature type="region of interest" description="Disordered" evidence="13">
    <location>
        <begin position="499"/>
        <end position="521"/>
    </location>
</feature>
<evidence type="ECO:0000256" key="4">
    <source>
        <dbReference type="ARBA" id="ARBA00022490"/>
    </source>
</evidence>
<dbReference type="EC" id="3.4.22.-" evidence="12"/>
<comment type="function">
    <text evidence="12">Cysteine protease that plays a key role in autophagy by mediating both proteolytic activation and delipidation of ATG8 family proteins.</text>
</comment>
<keyword evidence="6 12" id="KW-0378">Hydrolase</keyword>
<keyword evidence="14" id="KW-0472">Membrane</keyword>
<reference evidence="16" key="1">
    <citation type="submission" date="2025-08" db="UniProtKB">
        <authorList>
            <consortium name="Ensembl"/>
        </authorList>
    </citation>
    <scope>IDENTIFICATION</scope>
</reference>
<feature type="transmembrane region" description="Helical" evidence="14">
    <location>
        <begin position="436"/>
        <end position="460"/>
    </location>
</feature>
<keyword evidence="17" id="KW-1185">Reference proteome</keyword>
<dbReference type="GO" id="GO:0000423">
    <property type="term" value="P:mitophagy"/>
    <property type="evidence" value="ECO:0007669"/>
    <property type="project" value="TreeGrafter"/>
</dbReference>
<feature type="region of interest" description="Disordered" evidence="13">
    <location>
        <begin position="93"/>
        <end position="243"/>
    </location>
</feature>
<dbReference type="InterPro" id="IPR038765">
    <property type="entry name" value="Papain-like_cys_pep_sf"/>
</dbReference>
<dbReference type="Ensembl" id="ENSCPVT00000024630.1">
    <property type="protein sequence ID" value="ENSCPVP00000026389.1"/>
    <property type="gene ID" value="ENSCPVG00000017701.1"/>
</dbReference>
<comment type="subcellular location">
    <subcellularLocation>
        <location evidence="1 12">Cytoplasm</location>
    </subcellularLocation>
</comment>
<reference evidence="16" key="2">
    <citation type="submission" date="2025-09" db="UniProtKB">
        <authorList>
            <consortium name="Ensembl"/>
        </authorList>
    </citation>
    <scope>IDENTIFICATION</scope>
</reference>
<sequence length="566" mass="61308">MPRFGTPGAPGPGQPRGLILLVPARLGGENLNPVYVECVKELLQLRSCLGIIGGKPRHSLFFLGFQGDSLLYLDPHLCQPCVDTARENFPLQVGAPRNRPLGALGVTRPPPKNLSCPPHPSSPSTAASRGKCPSGRWIPAAPSASTAAGRSWSSSGGTWPGCWPPPRPRSAVTPFSAWPRATLRTRPWTPPPGRPPPPPGGENAPKNPKIPTRRSSFCCDPPEPPPNTGSAPGGAAPPPQIGAVLGHYCPPPTPGPPPEFPGPPFTVRGCSGWGGGYLLFIAPLRTPPGRAPPPNKDNLNRARRPRGGLGGIRGFSGAFSWFFGAFWGFSRTAKISELVLVFSRGSQVFSWGFGAFFLRFCFFPLTASVFLLLPEFFPGFFLVFFSGFSPGFFSLFPVFFPGLFPVFLPVFPEFFPGFFPGFSPEFSPGFSPVFPLFFPGFFPVFPLFFPGFFPVFPLFFPVFSPLFSPRFSALSPPFPRCLRSCRNRSRRALRPKASSLFPLNSRPPRRTAAPSGAPPRRRGFWGVPGGVSPFSSRRFLFSRRFFPNFGNAGFAGAASPSSGLWW</sequence>
<feature type="transmembrane region" description="Helical" evidence="14">
    <location>
        <begin position="380"/>
        <end position="400"/>
    </location>
</feature>
<evidence type="ECO:0000256" key="8">
    <source>
        <dbReference type="ARBA" id="ARBA00022927"/>
    </source>
</evidence>
<evidence type="ECO:0000256" key="1">
    <source>
        <dbReference type="ARBA" id="ARBA00004496"/>
    </source>
</evidence>
<comment type="catalytic activity">
    <reaction evidence="11">
        <text>[protein]-C-terminal L-amino acid-glycyl-phosphatidylethanolamide + H2O = [protein]-C-terminal L-amino acid-glycine + a 1,2-diacyl-sn-glycero-3-phosphoethanolamine</text>
        <dbReference type="Rhea" id="RHEA:67548"/>
        <dbReference type="Rhea" id="RHEA-COMP:17323"/>
        <dbReference type="Rhea" id="RHEA-COMP:17324"/>
        <dbReference type="ChEBI" id="CHEBI:15377"/>
        <dbReference type="ChEBI" id="CHEBI:64612"/>
        <dbReference type="ChEBI" id="CHEBI:172940"/>
        <dbReference type="ChEBI" id="CHEBI:172941"/>
    </reaction>
    <physiologicalReaction direction="left-to-right" evidence="11">
        <dbReference type="Rhea" id="RHEA:67549"/>
    </physiologicalReaction>
</comment>
<feature type="transmembrane region" description="Helical" evidence="14">
    <location>
        <begin position="349"/>
        <end position="373"/>
    </location>
</feature>
<dbReference type="Pfam" id="PF03416">
    <property type="entry name" value="Peptidase_C54"/>
    <property type="match status" value="1"/>
</dbReference>
<protein>
    <recommendedName>
        <fullName evidence="12">Cysteine protease</fullName>
        <ecNumber evidence="12">3.4.22.-</ecNumber>
    </recommendedName>
</protein>
<evidence type="ECO:0000256" key="14">
    <source>
        <dbReference type="SAM" id="Phobius"/>
    </source>
</evidence>
<evidence type="ECO:0000313" key="17">
    <source>
        <dbReference type="Proteomes" id="UP000694382"/>
    </source>
</evidence>
<evidence type="ECO:0000256" key="6">
    <source>
        <dbReference type="ARBA" id="ARBA00022801"/>
    </source>
</evidence>
<evidence type="ECO:0000313" key="16">
    <source>
        <dbReference type="Ensembl" id="ENSCPVP00000026389.1"/>
    </source>
</evidence>
<evidence type="ECO:0000256" key="13">
    <source>
        <dbReference type="SAM" id="MobiDB-lite"/>
    </source>
</evidence>
<dbReference type="AlphaFoldDB" id="A0A8U8BUT3"/>
<name>A0A8U8BUT3_GEOPR</name>
<evidence type="ECO:0000256" key="9">
    <source>
        <dbReference type="ARBA" id="ARBA00023006"/>
    </source>
</evidence>
<evidence type="ECO:0000256" key="3">
    <source>
        <dbReference type="ARBA" id="ARBA00022448"/>
    </source>
</evidence>
<dbReference type="GO" id="GO:0035973">
    <property type="term" value="P:aggrephagy"/>
    <property type="evidence" value="ECO:0007669"/>
    <property type="project" value="TreeGrafter"/>
</dbReference>
<evidence type="ECO:0000256" key="11">
    <source>
        <dbReference type="ARBA" id="ARBA00029362"/>
    </source>
</evidence>
<dbReference type="GO" id="GO:0016485">
    <property type="term" value="P:protein processing"/>
    <property type="evidence" value="ECO:0007669"/>
    <property type="project" value="TreeGrafter"/>
</dbReference>
<organism evidence="16 17">
    <name type="scientific">Geospiza parvula</name>
    <name type="common">Small tree-finch</name>
    <name type="synonym">Camarhynchus parvulus</name>
    <dbReference type="NCBI Taxonomy" id="87175"/>
    <lineage>
        <taxon>Eukaryota</taxon>
        <taxon>Metazoa</taxon>
        <taxon>Chordata</taxon>
        <taxon>Craniata</taxon>
        <taxon>Vertebrata</taxon>
        <taxon>Euteleostomi</taxon>
        <taxon>Archelosauria</taxon>
        <taxon>Archosauria</taxon>
        <taxon>Dinosauria</taxon>
        <taxon>Saurischia</taxon>
        <taxon>Theropoda</taxon>
        <taxon>Coelurosauria</taxon>
        <taxon>Aves</taxon>
        <taxon>Neognathae</taxon>
        <taxon>Neoaves</taxon>
        <taxon>Telluraves</taxon>
        <taxon>Australaves</taxon>
        <taxon>Passeriformes</taxon>
        <taxon>Thraupidae</taxon>
        <taxon>Camarhynchus</taxon>
    </lineage>
</organism>
<dbReference type="Proteomes" id="UP000694382">
    <property type="component" value="Unassembled WGS sequence"/>
</dbReference>
<keyword evidence="14" id="KW-1133">Transmembrane helix</keyword>
<feature type="transmembrane region" description="Helical" evidence="14">
    <location>
        <begin position="310"/>
        <end position="329"/>
    </location>
</feature>
<comment type="similarity">
    <text evidence="2 12">Belongs to the peptidase C54 family.</text>
</comment>
<evidence type="ECO:0000256" key="12">
    <source>
        <dbReference type="RuleBase" id="RU363115"/>
    </source>
</evidence>
<dbReference type="GO" id="GO:0019786">
    <property type="term" value="F:protein-phosphatidylethanolamide deconjugating activity"/>
    <property type="evidence" value="ECO:0007669"/>
    <property type="project" value="InterPro"/>
</dbReference>
<evidence type="ECO:0000256" key="5">
    <source>
        <dbReference type="ARBA" id="ARBA00022670"/>
    </source>
</evidence>
<keyword evidence="3" id="KW-0813">Transport</keyword>
<accession>A0A8U8BUT3</accession>
<keyword evidence="8 12" id="KW-0653">Protein transport</keyword>
<proteinExistence type="inferred from homology"/>
<dbReference type="InterPro" id="IPR046792">
    <property type="entry name" value="Peptidase_C54_cat"/>
</dbReference>
<dbReference type="GO" id="GO:0004197">
    <property type="term" value="F:cysteine-type endopeptidase activity"/>
    <property type="evidence" value="ECO:0007669"/>
    <property type="project" value="TreeGrafter"/>
</dbReference>
<dbReference type="GO" id="GO:0015031">
    <property type="term" value="P:protein transport"/>
    <property type="evidence" value="ECO:0007669"/>
    <property type="project" value="UniProtKB-KW"/>
</dbReference>
<comment type="catalytic activity">
    <reaction evidence="10">
        <text>[protein]-C-terminal L-amino acid-glycyl-phosphatidylserine + H2O = [protein]-C-terminal L-amino acid-glycine + a 1,2-diacyl-sn-glycero-3-phospho-L-serine</text>
        <dbReference type="Rhea" id="RHEA:67576"/>
        <dbReference type="Rhea" id="RHEA-COMP:17324"/>
        <dbReference type="Rhea" id="RHEA-COMP:17326"/>
        <dbReference type="ChEBI" id="CHEBI:15377"/>
        <dbReference type="ChEBI" id="CHEBI:57262"/>
        <dbReference type="ChEBI" id="CHEBI:172940"/>
        <dbReference type="ChEBI" id="CHEBI:172942"/>
    </reaction>
    <physiologicalReaction direction="left-to-right" evidence="10">
        <dbReference type="Rhea" id="RHEA:67577"/>
    </physiologicalReaction>
</comment>
<keyword evidence="14" id="KW-0812">Transmembrane</keyword>
<evidence type="ECO:0000256" key="10">
    <source>
        <dbReference type="ARBA" id="ARBA00029289"/>
    </source>
</evidence>
<dbReference type="InterPro" id="IPR005078">
    <property type="entry name" value="Peptidase_C54"/>
</dbReference>
<dbReference type="GO" id="GO:0005737">
    <property type="term" value="C:cytoplasm"/>
    <property type="evidence" value="ECO:0007669"/>
    <property type="project" value="UniProtKB-SubCell"/>
</dbReference>
<dbReference type="GO" id="GO:0034727">
    <property type="term" value="P:piecemeal microautophagy of the nucleus"/>
    <property type="evidence" value="ECO:0007669"/>
    <property type="project" value="TreeGrafter"/>
</dbReference>
<evidence type="ECO:0000256" key="7">
    <source>
        <dbReference type="ARBA" id="ARBA00022807"/>
    </source>
</evidence>
<dbReference type="PANTHER" id="PTHR22624:SF36">
    <property type="entry name" value="CYSTEINE PROTEASE ATG4D"/>
    <property type="match status" value="1"/>
</dbReference>
<feature type="compositionally biased region" description="Pro residues" evidence="13">
    <location>
        <begin position="108"/>
        <end position="121"/>
    </location>
</feature>
<keyword evidence="9 12" id="KW-0072">Autophagy</keyword>
<evidence type="ECO:0000259" key="15">
    <source>
        <dbReference type="Pfam" id="PF03416"/>
    </source>
</evidence>
<evidence type="ECO:0000256" key="2">
    <source>
        <dbReference type="ARBA" id="ARBA00010958"/>
    </source>
</evidence>
<keyword evidence="5 12" id="KW-0645">Protease</keyword>